<reference evidence="1" key="1">
    <citation type="submission" date="2022-11" db="EMBL/GenBank/DDBJ databases">
        <authorList>
            <person name="Petersen C."/>
        </authorList>
    </citation>
    <scope>NUCLEOTIDE SEQUENCE</scope>
    <source>
        <strain evidence="1">IBT 19713</strain>
    </source>
</reference>
<protein>
    <submittedName>
        <fullName evidence="1">Uncharacterized protein</fullName>
    </submittedName>
</protein>
<dbReference type="GeneID" id="83201698"/>
<gene>
    <name evidence="1" type="ORF">N7468_005098</name>
</gene>
<accession>A0A9W9NYM7</accession>
<organism evidence="1 2">
    <name type="scientific">Penicillium chermesinum</name>
    <dbReference type="NCBI Taxonomy" id="63820"/>
    <lineage>
        <taxon>Eukaryota</taxon>
        <taxon>Fungi</taxon>
        <taxon>Dikarya</taxon>
        <taxon>Ascomycota</taxon>
        <taxon>Pezizomycotina</taxon>
        <taxon>Eurotiomycetes</taxon>
        <taxon>Eurotiomycetidae</taxon>
        <taxon>Eurotiales</taxon>
        <taxon>Aspergillaceae</taxon>
        <taxon>Penicillium</taxon>
    </lineage>
</organism>
<comment type="caution">
    <text evidence="1">The sequence shown here is derived from an EMBL/GenBank/DDBJ whole genome shotgun (WGS) entry which is preliminary data.</text>
</comment>
<keyword evidence="2" id="KW-1185">Reference proteome</keyword>
<proteinExistence type="predicted"/>
<evidence type="ECO:0000313" key="2">
    <source>
        <dbReference type="Proteomes" id="UP001150941"/>
    </source>
</evidence>
<sequence length="66" mass="7334">MLQRLNPGLNETARTEDSITLSSLDEDVDIVDNLFGNIFETWLHSEPPLIDTYRVLADSSGRPSAS</sequence>
<evidence type="ECO:0000313" key="1">
    <source>
        <dbReference type="EMBL" id="KAJ5232142.1"/>
    </source>
</evidence>
<reference evidence="1" key="2">
    <citation type="journal article" date="2023" name="IMA Fungus">
        <title>Comparative genomic study of the Penicillium genus elucidates a diverse pangenome and 15 lateral gene transfer events.</title>
        <authorList>
            <person name="Petersen C."/>
            <person name="Sorensen T."/>
            <person name="Nielsen M.R."/>
            <person name="Sondergaard T.E."/>
            <person name="Sorensen J.L."/>
            <person name="Fitzpatrick D.A."/>
            <person name="Frisvad J.C."/>
            <person name="Nielsen K.L."/>
        </authorList>
    </citation>
    <scope>NUCLEOTIDE SEQUENCE</scope>
    <source>
        <strain evidence="1">IBT 19713</strain>
    </source>
</reference>
<dbReference type="AlphaFoldDB" id="A0A9W9NYM7"/>
<dbReference type="RefSeq" id="XP_058330135.1">
    <property type="nucleotide sequence ID" value="XM_058474395.1"/>
</dbReference>
<dbReference type="OrthoDB" id="4350068at2759"/>
<name>A0A9W9NYM7_9EURO</name>
<dbReference type="Proteomes" id="UP001150941">
    <property type="component" value="Unassembled WGS sequence"/>
</dbReference>
<dbReference type="EMBL" id="JAPQKS010000004">
    <property type="protein sequence ID" value="KAJ5232142.1"/>
    <property type="molecule type" value="Genomic_DNA"/>
</dbReference>